<keyword evidence="1" id="KW-0472">Membrane</keyword>
<proteinExistence type="predicted"/>
<keyword evidence="1" id="KW-0812">Transmembrane</keyword>
<accession>A0AAW0FXX1</accession>
<reference evidence="3 4" key="1">
    <citation type="submission" date="2022-09" db="EMBL/GenBank/DDBJ databases">
        <authorList>
            <person name="Palmer J.M."/>
        </authorList>
    </citation>
    <scope>NUCLEOTIDE SEQUENCE [LARGE SCALE GENOMIC DNA]</scope>
    <source>
        <strain evidence="3 4">DSM 7382</strain>
    </source>
</reference>
<name>A0AAW0FXX1_9APHY</name>
<keyword evidence="4" id="KW-1185">Reference proteome</keyword>
<dbReference type="EMBL" id="JASBNA010000019">
    <property type="protein sequence ID" value="KAK7685661.1"/>
    <property type="molecule type" value="Genomic_DNA"/>
</dbReference>
<sequence length="186" mass="21189">MFPNDRNRFKFMVSLIWILDLLHTVMICVTNWLYLIQNFGSYEISHTIVWSVAVTICVTAILTFIVHGFFVHRIFSVSDGNWFISVPIVILATGRLAFALLTTTKMLTIGTFAAFVEDFTWSFTLGLCLATAADILITAALCWYLNRNRTGFSNMDSVIDSITLYTIENGLLTWWVKGHVLLQLYL</sequence>
<organism evidence="3 4">
    <name type="scientific">Cerrena zonata</name>
    <dbReference type="NCBI Taxonomy" id="2478898"/>
    <lineage>
        <taxon>Eukaryota</taxon>
        <taxon>Fungi</taxon>
        <taxon>Dikarya</taxon>
        <taxon>Basidiomycota</taxon>
        <taxon>Agaricomycotina</taxon>
        <taxon>Agaricomycetes</taxon>
        <taxon>Polyporales</taxon>
        <taxon>Cerrenaceae</taxon>
        <taxon>Cerrena</taxon>
    </lineage>
</organism>
<comment type="caution">
    <text evidence="3">The sequence shown here is derived from an EMBL/GenBank/DDBJ whole genome shotgun (WGS) entry which is preliminary data.</text>
</comment>
<feature type="domain" description="DUF6534" evidence="2">
    <location>
        <begin position="130"/>
        <end position="176"/>
    </location>
</feature>
<feature type="transmembrane region" description="Helical" evidence="1">
    <location>
        <begin position="48"/>
        <end position="70"/>
    </location>
</feature>
<feature type="transmembrane region" description="Helical" evidence="1">
    <location>
        <begin position="121"/>
        <end position="145"/>
    </location>
</feature>
<dbReference type="Pfam" id="PF20152">
    <property type="entry name" value="DUF6534"/>
    <property type="match status" value="1"/>
</dbReference>
<dbReference type="AlphaFoldDB" id="A0AAW0FXX1"/>
<evidence type="ECO:0000259" key="2">
    <source>
        <dbReference type="Pfam" id="PF20152"/>
    </source>
</evidence>
<keyword evidence="1" id="KW-1133">Transmembrane helix</keyword>
<evidence type="ECO:0000313" key="4">
    <source>
        <dbReference type="Proteomes" id="UP001385951"/>
    </source>
</evidence>
<protein>
    <recommendedName>
        <fullName evidence="2">DUF6534 domain-containing protein</fullName>
    </recommendedName>
</protein>
<feature type="transmembrane region" description="Helical" evidence="1">
    <location>
        <begin position="82"/>
        <end position="101"/>
    </location>
</feature>
<dbReference type="Proteomes" id="UP001385951">
    <property type="component" value="Unassembled WGS sequence"/>
</dbReference>
<feature type="transmembrane region" description="Helical" evidence="1">
    <location>
        <begin position="12"/>
        <end position="36"/>
    </location>
</feature>
<evidence type="ECO:0000256" key="1">
    <source>
        <dbReference type="SAM" id="Phobius"/>
    </source>
</evidence>
<dbReference type="InterPro" id="IPR045339">
    <property type="entry name" value="DUF6534"/>
</dbReference>
<dbReference type="PANTHER" id="PTHR40465:SF1">
    <property type="entry name" value="DUF6534 DOMAIN-CONTAINING PROTEIN"/>
    <property type="match status" value="1"/>
</dbReference>
<gene>
    <name evidence="3" type="ORF">QCA50_011005</name>
</gene>
<evidence type="ECO:0000313" key="3">
    <source>
        <dbReference type="EMBL" id="KAK7685661.1"/>
    </source>
</evidence>
<dbReference type="PANTHER" id="PTHR40465">
    <property type="entry name" value="CHROMOSOME 1, WHOLE GENOME SHOTGUN SEQUENCE"/>
    <property type="match status" value="1"/>
</dbReference>